<dbReference type="CDD" id="cd02440">
    <property type="entry name" value="AdoMet_MTases"/>
    <property type="match status" value="1"/>
</dbReference>
<protein>
    <submittedName>
        <fullName evidence="5">Phospholipid methyltransferase</fullName>
    </submittedName>
</protein>
<dbReference type="Pfam" id="PF00398">
    <property type="entry name" value="RrnaAD"/>
    <property type="match status" value="1"/>
</dbReference>
<dbReference type="Proteomes" id="UP001320898">
    <property type="component" value="Unassembled WGS sequence"/>
</dbReference>
<keyword evidence="1 5" id="KW-0489">Methyltransferase</keyword>
<dbReference type="GO" id="GO:0003723">
    <property type="term" value="F:RNA binding"/>
    <property type="evidence" value="ECO:0007669"/>
    <property type="project" value="UniProtKB-KW"/>
</dbReference>
<keyword evidence="6" id="KW-1185">Reference proteome</keyword>
<evidence type="ECO:0000256" key="1">
    <source>
        <dbReference type="ARBA" id="ARBA00022603"/>
    </source>
</evidence>
<evidence type="ECO:0000313" key="6">
    <source>
        <dbReference type="Proteomes" id="UP001320898"/>
    </source>
</evidence>
<evidence type="ECO:0000256" key="2">
    <source>
        <dbReference type="ARBA" id="ARBA00022679"/>
    </source>
</evidence>
<comment type="caution">
    <text evidence="5">The sequence shown here is derived from an EMBL/GenBank/DDBJ whole genome shotgun (WGS) entry which is preliminary data.</text>
</comment>
<dbReference type="SUPFAM" id="SSF53335">
    <property type="entry name" value="S-adenosyl-L-methionine-dependent methyltransferases"/>
    <property type="match status" value="1"/>
</dbReference>
<name>A0AAW5QZ00_9HYPH</name>
<accession>A0AAW5QZ00</accession>
<dbReference type="AlphaFoldDB" id="A0AAW5QZ00"/>
<dbReference type="PANTHER" id="PTHR11727:SF14">
    <property type="entry name" value="BLL8166 PROTEIN"/>
    <property type="match status" value="1"/>
</dbReference>
<reference evidence="5 6" key="1">
    <citation type="submission" date="2022-04" db="EMBL/GenBank/DDBJ databases">
        <authorList>
            <person name="Ye Y.-Q."/>
            <person name="Du Z.-J."/>
        </authorList>
    </citation>
    <scope>NUCLEOTIDE SEQUENCE [LARGE SCALE GENOMIC DNA]</scope>
    <source>
        <strain evidence="5 6">A6E488</strain>
    </source>
</reference>
<evidence type="ECO:0000256" key="3">
    <source>
        <dbReference type="ARBA" id="ARBA00022691"/>
    </source>
</evidence>
<dbReference type="InterPro" id="IPR029063">
    <property type="entry name" value="SAM-dependent_MTases_sf"/>
</dbReference>
<keyword evidence="4" id="KW-0694">RNA-binding</keyword>
<dbReference type="InterPro" id="IPR001737">
    <property type="entry name" value="KsgA/Erm"/>
</dbReference>
<sequence>MFSGNSETRKRTILDELIFLREWAGNPLRTGAVSPSGRWLARAMAAEVDANDEGPVIELGPGTGVFTKALIDHGVKPERLTLIEYNADFCRLLAKRFPGVTIIQGDAYALKSHLDAHAITGLSAVITGLPLLNRPMEQRIALIEAGINALKPGMPLVQFTYGLQAPVPAQVGKFDTRRGRRVLMNLPPATTWIYSRD</sequence>
<keyword evidence="2" id="KW-0808">Transferase</keyword>
<dbReference type="PANTHER" id="PTHR11727">
    <property type="entry name" value="DIMETHYLADENOSINE TRANSFERASE"/>
    <property type="match status" value="1"/>
</dbReference>
<dbReference type="RefSeq" id="WP_261615750.1">
    <property type="nucleotide sequence ID" value="NZ_JALIDZ010000004.1"/>
</dbReference>
<organism evidence="5 6">
    <name type="scientific">Microbaculum marinisediminis</name>
    <dbReference type="NCBI Taxonomy" id="2931392"/>
    <lineage>
        <taxon>Bacteria</taxon>
        <taxon>Pseudomonadati</taxon>
        <taxon>Pseudomonadota</taxon>
        <taxon>Alphaproteobacteria</taxon>
        <taxon>Hyphomicrobiales</taxon>
        <taxon>Tepidamorphaceae</taxon>
        <taxon>Microbaculum</taxon>
    </lineage>
</organism>
<dbReference type="Gene3D" id="3.40.50.150">
    <property type="entry name" value="Vaccinia Virus protein VP39"/>
    <property type="match status" value="1"/>
</dbReference>
<gene>
    <name evidence="5" type="ORF">MUB46_09940</name>
</gene>
<evidence type="ECO:0000256" key="4">
    <source>
        <dbReference type="ARBA" id="ARBA00022884"/>
    </source>
</evidence>
<dbReference type="GO" id="GO:0000179">
    <property type="term" value="F:rRNA (adenine-N6,N6-)-dimethyltransferase activity"/>
    <property type="evidence" value="ECO:0007669"/>
    <property type="project" value="TreeGrafter"/>
</dbReference>
<keyword evidence="3" id="KW-0949">S-adenosyl-L-methionine</keyword>
<proteinExistence type="predicted"/>
<dbReference type="EMBL" id="JALIDZ010000004">
    <property type="protein sequence ID" value="MCT8972177.1"/>
    <property type="molecule type" value="Genomic_DNA"/>
</dbReference>
<evidence type="ECO:0000313" key="5">
    <source>
        <dbReference type="EMBL" id="MCT8972177.1"/>
    </source>
</evidence>